<name>A0A510J9Q5_9FUSO</name>
<dbReference type="KEGG" id="lgo:JCM16774_0046"/>
<organism evidence="1 2">
    <name type="scientific">Pseudoleptotrichia goodfellowii</name>
    <dbReference type="NCBI Taxonomy" id="157692"/>
    <lineage>
        <taxon>Bacteria</taxon>
        <taxon>Fusobacteriati</taxon>
        <taxon>Fusobacteriota</taxon>
        <taxon>Fusobacteriia</taxon>
        <taxon>Fusobacteriales</taxon>
        <taxon>Leptotrichiaceae</taxon>
        <taxon>Pseudoleptotrichia</taxon>
    </lineage>
</organism>
<evidence type="ECO:0000313" key="2">
    <source>
        <dbReference type="Proteomes" id="UP000321606"/>
    </source>
</evidence>
<protein>
    <submittedName>
        <fullName evidence="1">Uncharacterized protein</fullName>
    </submittedName>
</protein>
<dbReference type="AlphaFoldDB" id="A0A510J9Q5"/>
<accession>A0A510J9Q5</accession>
<reference evidence="1 2" key="1">
    <citation type="submission" date="2019-07" db="EMBL/GenBank/DDBJ databases">
        <title>Complete Genome Sequence of Leptotrichia goodfellowii Strain JCM 16774.</title>
        <authorList>
            <person name="Watanabe S."/>
            <person name="Cui L."/>
        </authorList>
    </citation>
    <scope>NUCLEOTIDE SEQUENCE [LARGE SCALE GENOMIC DNA]</scope>
    <source>
        <strain evidence="1 2">JCM16774</strain>
    </source>
</reference>
<sequence>MDLKILAVNKKIFNIQISLRKNTGVSDEKSLSEQSEFMIFQTNRVFLRVEKFELGVLSTFSKVGVSTPMYTRVPRYQNKYIISLKNIKVRVIQEKKRY</sequence>
<dbReference type="STRING" id="714315.GCA_000516535_00050"/>
<evidence type="ECO:0000313" key="1">
    <source>
        <dbReference type="EMBL" id="BBM35141.1"/>
    </source>
</evidence>
<dbReference type="RefSeq" id="WP_026736795.1">
    <property type="nucleotide sequence ID" value="NZ_AP019822.1"/>
</dbReference>
<proteinExistence type="predicted"/>
<dbReference type="Proteomes" id="UP000321606">
    <property type="component" value="Chromosome"/>
</dbReference>
<dbReference type="EMBL" id="AP019822">
    <property type="protein sequence ID" value="BBM35141.1"/>
    <property type="molecule type" value="Genomic_DNA"/>
</dbReference>
<gene>
    <name evidence="1" type="ORF">JCM16774_0046</name>
</gene>